<protein>
    <submittedName>
        <fullName evidence="1">Uncharacterized protein</fullName>
    </submittedName>
</protein>
<dbReference type="AlphaFoldDB" id="A0A1G6G2B4"/>
<evidence type="ECO:0000313" key="2">
    <source>
        <dbReference type="EMBL" id="SDH40854.1"/>
    </source>
</evidence>
<organism evidence="1 4">
    <name type="scientific">Bacteroides ovatus</name>
    <dbReference type="NCBI Taxonomy" id="28116"/>
    <lineage>
        <taxon>Bacteria</taxon>
        <taxon>Pseudomonadati</taxon>
        <taxon>Bacteroidota</taxon>
        <taxon>Bacteroidia</taxon>
        <taxon>Bacteroidales</taxon>
        <taxon>Bacteroidaceae</taxon>
        <taxon>Bacteroides</taxon>
    </lineage>
</organism>
<dbReference type="Proteomes" id="UP000183670">
    <property type="component" value="Unassembled WGS sequence"/>
</dbReference>
<accession>A0A1G6G2B4</accession>
<evidence type="ECO:0000313" key="1">
    <source>
        <dbReference type="EMBL" id="SDB76120.1"/>
    </source>
</evidence>
<gene>
    <name evidence="1" type="ORF">SAMN05192581_1006112</name>
    <name evidence="2" type="ORF">SAMN05192582_1005109</name>
</gene>
<reference evidence="3 4" key="1">
    <citation type="submission" date="2016-10" db="EMBL/GenBank/DDBJ databases">
        <authorList>
            <person name="de Groot N.N."/>
        </authorList>
    </citation>
    <scope>NUCLEOTIDE SEQUENCE [LARGE SCALE GENOMIC DNA]</scope>
    <source>
        <strain evidence="1 4">NLAE-zl-C500</strain>
        <strain evidence="2 3">NLAE-zl-C57</strain>
    </source>
</reference>
<evidence type="ECO:0000313" key="3">
    <source>
        <dbReference type="Proteomes" id="UP000181870"/>
    </source>
</evidence>
<dbReference type="EMBL" id="FNDO01000005">
    <property type="protein sequence ID" value="SDH40854.1"/>
    <property type="molecule type" value="Genomic_DNA"/>
</dbReference>
<evidence type="ECO:0000313" key="4">
    <source>
        <dbReference type="Proteomes" id="UP000183670"/>
    </source>
</evidence>
<dbReference type="Proteomes" id="UP000181870">
    <property type="component" value="Unassembled WGS sequence"/>
</dbReference>
<proteinExistence type="predicted"/>
<sequence>MKLNDFVGFYNNIKCHVIILFRIFVHISNKSIRVV</sequence>
<dbReference type="EMBL" id="FMYE01000006">
    <property type="protein sequence ID" value="SDB76120.1"/>
    <property type="molecule type" value="Genomic_DNA"/>
</dbReference>
<name>A0A1G6G2B4_BACOV</name>